<dbReference type="AlphaFoldDB" id="A0AAV5UG80"/>
<organism evidence="2 3">
    <name type="scientific">Pristionchus entomophagus</name>
    <dbReference type="NCBI Taxonomy" id="358040"/>
    <lineage>
        <taxon>Eukaryota</taxon>
        <taxon>Metazoa</taxon>
        <taxon>Ecdysozoa</taxon>
        <taxon>Nematoda</taxon>
        <taxon>Chromadorea</taxon>
        <taxon>Rhabditida</taxon>
        <taxon>Rhabditina</taxon>
        <taxon>Diplogasteromorpha</taxon>
        <taxon>Diplogasteroidea</taxon>
        <taxon>Neodiplogasteridae</taxon>
        <taxon>Pristionchus</taxon>
    </lineage>
</organism>
<dbReference type="EMBL" id="BTSX01000006">
    <property type="protein sequence ID" value="GMT05688.1"/>
    <property type="molecule type" value="Genomic_DNA"/>
</dbReference>
<evidence type="ECO:0008006" key="4">
    <source>
        <dbReference type="Google" id="ProtNLM"/>
    </source>
</evidence>
<reference evidence="2" key="1">
    <citation type="submission" date="2023-10" db="EMBL/GenBank/DDBJ databases">
        <title>Genome assembly of Pristionchus species.</title>
        <authorList>
            <person name="Yoshida K."/>
            <person name="Sommer R.J."/>
        </authorList>
    </citation>
    <scope>NUCLEOTIDE SEQUENCE</scope>
    <source>
        <strain evidence="2">RS0144</strain>
    </source>
</reference>
<feature type="compositionally biased region" description="Pro residues" evidence="1">
    <location>
        <begin position="49"/>
        <end position="59"/>
    </location>
</feature>
<name>A0AAV5UG80_9BILA</name>
<feature type="non-terminal residue" evidence="2">
    <location>
        <position position="1"/>
    </location>
</feature>
<keyword evidence="3" id="KW-1185">Reference proteome</keyword>
<accession>A0AAV5UG80</accession>
<proteinExistence type="predicted"/>
<dbReference type="Proteomes" id="UP001432027">
    <property type="component" value="Unassembled WGS sequence"/>
</dbReference>
<protein>
    <recommendedName>
        <fullName evidence="4">G protein-coupled receptor</fullName>
    </recommendedName>
</protein>
<comment type="caution">
    <text evidence="2">The sequence shown here is derived from an EMBL/GenBank/DDBJ whole genome shotgun (WGS) entry which is preliminary data.</text>
</comment>
<evidence type="ECO:0000256" key="1">
    <source>
        <dbReference type="SAM" id="MobiDB-lite"/>
    </source>
</evidence>
<gene>
    <name evidence="2" type="ORF">PENTCL1PPCAC_27862</name>
</gene>
<sequence>RGLHCVYSSAFAPGSPFPPPTALRCPDYRTTTLLQSTIIRSDLPYLPLPPPHPRHPPYLPSLGSAPGTPPSPCRSFPMHSYHWRRI</sequence>
<feature type="region of interest" description="Disordered" evidence="1">
    <location>
        <begin position="49"/>
        <end position="76"/>
    </location>
</feature>
<evidence type="ECO:0000313" key="3">
    <source>
        <dbReference type="Proteomes" id="UP001432027"/>
    </source>
</evidence>
<evidence type="ECO:0000313" key="2">
    <source>
        <dbReference type="EMBL" id="GMT05688.1"/>
    </source>
</evidence>